<sequence>MKQFNNISNPHSRLHGQEPMGQDYACIILLDSEFLDKRCLYTWVS</sequence>
<reference evidence="2" key="1">
    <citation type="submission" date="2016-10" db="EMBL/GenBank/DDBJ databases">
        <authorList>
            <person name="Varghese N."/>
            <person name="Submissions S."/>
        </authorList>
    </citation>
    <scope>NUCLEOTIDE SEQUENCE [LARGE SCALE GENOMIC DNA]</scope>
    <source>
        <strain evidence="2">DSM 17071</strain>
    </source>
</reference>
<keyword evidence="2" id="KW-1185">Reference proteome</keyword>
<evidence type="ECO:0000313" key="2">
    <source>
        <dbReference type="Proteomes" id="UP000198869"/>
    </source>
</evidence>
<organism evidence="1 2">
    <name type="scientific">Chryseobacterium taeanense</name>
    <dbReference type="NCBI Taxonomy" id="311334"/>
    <lineage>
        <taxon>Bacteria</taxon>
        <taxon>Pseudomonadati</taxon>
        <taxon>Bacteroidota</taxon>
        <taxon>Flavobacteriia</taxon>
        <taxon>Flavobacteriales</taxon>
        <taxon>Weeksellaceae</taxon>
        <taxon>Chryseobacterium group</taxon>
        <taxon>Chryseobacterium</taxon>
    </lineage>
</organism>
<protein>
    <submittedName>
        <fullName evidence="1">Uncharacterized protein</fullName>
    </submittedName>
</protein>
<dbReference type="AlphaFoldDB" id="A0A1G8HZY5"/>
<gene>
    <name evidence="1" type="ORF">SAMN05421846_104146</name>
</gene>
<dbReference type="EMBL" id="FNDW01000004">
    <property type="protein sequence ID" value="SDI12218.1"/>
    <property type="molecule type" value="Genomic_DNA"/>
</dbReference>
<accession>A0A1G8HZY5</accession>
<evidence type="ECO:0000313" key="1">
    <source>
        <dbReference type="EMBL" id="SDI12218.1"/>
    </source>
</evidence>
<proteinExistence type="predicted"/>
<name>A0A1G8HZY5_9FLAO</name>
<dbReference type="Proteomes" id="UP000198869">
    <property type="component" value="Unassembled WGS sequence"/>
</dbReference>